<keyword evidence="1" id="KW-0687">Ribonucleoprotein</keyword>
<keyword evidence="2" id="KW-1185">Reference proteome</keyword>
<evidence type="ECO:0000313" key="1">
    <source>
        <dbReference type="EMBL" id="ONI39390.1"/>
    </source>
</evidence>
<dbReference type="EMBL" id="LJDB01000064">
    <property type="protein sequence ID" value="ONI39390.1"/>
    <property type="molecule type" value="Genomic_DNA"/>
</dbReference>
<evidence type="ECO:0000313" key="2">
    <source>
        <dbReference type="Proteomes" id="UP000188605"/>
    </source>
</evidence>
<protein>
    <submittedName>
        <fullName evidence="1">50S ribosomal protein L3</fullName>
    </submittedName>
</protein>
<gene>
    <name evidence="1" type="ORF">AN396_08275</name>
</gene>
<dbReference type="Proteomes" id="UP000188605">
    <property type="component" value="Unassembled WGS sequence"/>
</dbReference>
<comment type="caution">
    <text evidence="1">The sequence shown here is derived from an EMBL/GenBank/DDBJ whole genome shotgun (WGS) entry which is preliminary data.</text>
</comment>
<organism evidence="1 2">
    <name type="scientific">Candidatus Epulonipiscium fishelsonii</name>
    <dbReference type="NCBI Taxonomy" id="77094"/>
    <lineage>
        <taxon>Bacteria</taxon>
        <taxon>Bacillati</taxon>
        <taxon>Bacillota</taxon>
        <taxon>Clostridia</taxon>
        <taxon>Lachnospirales</taxon>
        <taxon>Lachnospiraceae</taxon>
        <taxon>Candidatus Epulonipiscium</taxon>
    </lineage>
</organism>
<reference evidence="1" key="1">
    <citation type="submission" date="2016-08" db="EMBL/GenBank/DDBJ databases">
        <authorList>
            <person name="Ngugi D.K."/>
            <person name="Miyake S."/>
            <person name="Stingl U."/>
        </authorList>
    </citation>
    <scope>NUCLEOTIDE SEQUENCE</scope>
    <source>
        <strain evidence="1">SCG-B11WGA-EpuloA1</strain>
    </source>
</reference>
<accession>A0ACC8XAF8</accession>
<name>A0ACC8XAF8_9FIRM</name>
<keyword evidence="1" id="KW-0689">Ribosomal protein</keyword>
<proteinExistence type="predicted"/>
<sequence>MKKGIIAKKIGMTQVFDTNANLIPVTVLEAGPCVVVQKKTEKNDGYEAIQVGFVDAKPKQTIKPKKGHFAKAGVPIKKYLKEFRLEDISTYEVGSEIKADIFSAGDKVDVSGITKGKGYASSIKKYGYSRGPMAHGSKYHRKAGSMGAATNPGRVMKGKGLPSHMGCDKVTIQNLEVVKIDAEKNLILIKGAVPGPKGTIITVKNSVKAW</sequence>